<feature type="transmembrane region" description="Helical" evidence="1">
    <location>
        <begin position="88"/>
        <end position="108"/>
    </location>
</feature>
<feature type="transmembrane region" description="Helical" evidence="1">
    <location>
        <begin position="269"/>
        <end position="296"/>
    </location>
</feature>
<dbReference type="InterPro" id="IPR002656">
    <property type="entry name" value="Acyl_transf_3_dom"/>
</dbReference>
<keyword evidence="1" id="KW-0472">Membrane</keyword>
<dbReference type="PANTHER" id="PTHR23028">
    <property type="entry name" value="ACETYLTRANSFERASE"/>
    <property type="match status" value="1"/>
</dbReference>
<dbReference type="PANTHER" id="PTHR23028:SF53">
    <property type="entry name" value="ACYL_TRANSF_3 DOMAIN-CONTAINING PROTEIN"/>
    <property type="match status" value="1"/>
</dbReference>
<evidence type="ECO:0000256" key="1">
    <source>
        <dbReference type="SAM" id="Phobius"/>
    </source>
</evidence>
<keyword evidence="1" id="KW-0812">Transmembrane</keyword>
<dbReference type="Proteomes" id="UP001216139">
    <property type="component" value="Chromosome"/>
</dbReference>
<feature type="transmembrane region" description="Helical" evidence="1">
    <location>
        <begin position="159"/>
        <end position="179"/>
    </location>
</feature>
<organism evidence="3 4">
    <name type="scientific">Mucilaginibacter jinjuensis</name>
    <dbReference type="NCBI Taxonomy" id="1176721"/>
    <lineage>
        <taxon>Bacteria</taxon>
        <taxon>Pseudomonadati</taxon>
        <taxon>Bacteroidota</taxon>
        <taxon>Sphingobacteriia</taxon>
        <taxon>Sphingobacteriales</taxon>
        <taxon>Sphingobacteriaceae</taxon>
        <taxon>Mucilaginibacter</taxon>
    </lineage>
</organism>
<dbReference type="InterPro" id="IPR050879">
    <property type="entry name" value="Acyltransferase_3"/>
</dbReference>
<feature type="domain" description="Acyltransferase 3" evidence="2">
    <location>
        <begin position="1"/>
        <end position="280"/>
    </location>
</feature>
<dbReference type="Pfam" id="PF01757">
    <property type="entry name" value="Acyl_transf_3"/>
    <property type="match status" value="1"/>
</dbReference>
<evidence type="ECO:0000259" key="2">
    <source>
        <dbReference type="Pfam" id="PF01757"/>
    </source>
</evidence>
<proteinExistence type="predicted"/>
<dbReference type="EMBL" id="CP117167">
    <property type="protein sequence ID" value="WCT13394.1"/>
    <property type="molecule type" value="Genomic_DNA"/>
</dbReference>
<protein>
    <submittedName>
        <fullName evidence="3">Acyltransferase</fullName>
    </submittedName>
</protein>
<feature type="transmembrane region" description="Helical" evidence="1">
    <location>
        <begin position="115"/>
        <end position="134"/>
    </location>
</feature>
<keyword evidence="4" id="KW-1185">Reference proteome</keyword>
<accession>A0ABY7TA62</accession>
<evidence type="ECO:0000313" key="3">
    <source>
        <dbReference type="EMBL" id="WCT13394.1"/>
    </source>
</evidence>
<gene>
    <name evidence="3" type="ORF">PQO05_05530</name>
</gene>
<feature type="transmembrane region" description="Helical" evidence="1">
    <location>
        <begin position="209"/>
        <end position="229"/>
    </location>
</feature>
<dbReference type="GO" id="GO:0016746">
    <property type="term" value="F:acyltransferase activity"/>
    <property type="evidence" value="ECO:0007669"/>
    <property type="project" value="UniProtKB-KW"/>
</dbReference>
<sequence>MISGFVISYTLARTPSFRNFCLNRFSRLFPAMLFCSLLTYGGICLLDRPTTFPYGHELCNLLPGFTFVNPQLWWMLGGHQFHWINGSYWTLWTEVQFYLFASVIYYLNKRQFFRNLLLGGITMAWLKYLPGYFLNNYPDAAARTGLDGFLRNWRYADELFNLCFFIGWFLLGTLFWSLHEIGMTKLWRFFFALVLAGVTKDSFNYFPTIAWPLCAGLALFCGVFSWMIFRAPVSVPGSFFFRRIGIISYSMYLIHEEIGLLLINHFHHLLGGLSCLAPFLIIGLAAGFAELSYRWYERYLTKALRRWLSATL</sequence>
<evidence type="ECO:0000313" key="4">
    <source>
        <dbReference type="Proteomes" id="UP001216139"/>
    </source>
</evidence>
<keyword evidence="1" id="KW-1133">Transmembrane helix</keyword>
<keyword evidence="3" id="KW-0808">Transferase</keyword>
<feature type="transmembrane region" description="Helical" evidence="1">
    <location>
        <begin position="28"/>
        <end position="46"/>
    </location>
</feature>
<keyword evidence="3" id="KW-0012">Acyltransferase</keyword>
<reference evidence="3 4" key="1">
    <citation type="submission" date="2023-02" db="EMBL/GenBank/DDBJ databases">
        <title>Genome sequence of Mucilaginibacter jinjuensis strain KACC 16571.</title>
        <authorList>
            <person name="Kim S."/>
            <person name="Heo J."/>
            <person name="Kwon S.-W."/>
        </authorList>
    </citation>
    <scope>NUCLEOTIDE SEQUENCE [LARGE SCALE GENOMIC DNA]</scope>
    <source>
        <strain evidence="3 4">KACC 16571</strain>
    </source>
</reference>
<name>A0ABY7TA62_9SPHI</name>
<dbReference type="RefSeq" id="WP_273631679.1">
    <property type="nucleotide sequence ID" value="NZ_CP117167.1"/>
</dbReference>